<accession>A0A3N6NAL7</accession>
<protein>
    <submittedName>
        <fullName evidence="1">Uncharacterized protein</fullName>
    </submittedName>
</protein>
<comment type="caution">
    <text evidence="1">The sequence shown here is derived from an EMBL/GenBank/DDBJ whole genome shotgun (WGS) entry which is preliminary data.</text>
</comment>
<keyword evidence="2" id="KW-1185">Reference proteome</keyword>
<evidence type="ECO:0000313" key="2">
    <source>
        <dbReference type="Proteomes" id="UP000272778"/>
    </source>
</evidence>
<dbReference type="EMBL" id="RQIS01000010">
    <property type="protein sequence ID" value="RQH05327.1"/>
    <property type="molecule type" value="Genomic_DNA"/>
</dbReference>
<proteinExistence type="predicted"/>
<reference evidence="1 2" key="1">
    <citation type="submission" date="2018-11" db="EMBL/GenBank/DDBJ databases">
        <title>Paraburkholderia sp. DHOA04, isolated from soil.</title>
        <authorList>
            <person name="Gao Z.-H."/>
            <person name="Qiu L.-H."/>
            <person name="Fu J.-C."/>
        </authorList>
    </citation>
    <scope>NUCLEOTIDE SEQUENCE [LARGE SCALE GENOMIC DNA]</scope>
    <source>
        <strain evidence="1 2">DHOA04</strain>
    </source>
</reference>
<dbReference type="Proteomes" id="UP000272778">
    <property type="component" value="Unassembled WGS sequence"/>
</dbReference>
<dbReference type="AlphaFoldDB" id="A0A3N6NAL7"/>
<gene>
    <name evidence="1" type="ORF">D1Y85_14785</name>
</gene>
<evidence type="ECO:0000313" key="1">
    <source>
        <dbReference type="EMBL" id="RQH05327.1"/>
    </source>
</evidence>
<name>A0A3N6NAL7_9BURK</name>
<sequence length="69" mass="7905">MHDQRRMNKLAACVVEIRVHAITGHAVSDIDLIISRLLRLSAISVAEKRQQMTASVVRLRTKRRCPKEQ</sequence>
<dbReference type="RefSeq" id="WP_124151815.1">
    <property type="nucleotide sequence ID" value="NZ_RQIS01000010.1"/>
</dbReference>
<organism evidence="1 2">
    <name type="scientific">Paraburkholderia dinghuensis</name>
    <dbReference type="NCBI Taxonomy" id="2305225"/>
    <lineage>
        <taxon>Bacteria</taxon>
        <taxon>Pseudomonadati</taxon>
        <taxon>Pseudomonadota</taxon>
        <taxon>Betaproteobacteria</taxon>
        <taxon>Burkholderiales</taxon>
        <taxon>Burkholderiaceae</taxon>
        <taxon>Paraburkholderia</taxon>
    </lineage>
</organism>